<keyword evidence="5" id="KW-1185">Reference proteome</keyword>
<dbReference type="SUPFAM" id="SSF53187">
    <property type="entry name" value="Zn-dependent exopeptidases"/>
    <property type="match status" value="1"/>
</dbReference>
<dbReference type="CDD" id="cd05672">
    <property type="entry name" value="M20_ACY1L2-like"/>
    <property type="match status" value="1"/>
</dbReference>
<dbReference type="Proteomes" id="UP000646827">
    <property type="component" value="Unassembled WGS sequence"/>
</dbReference>
<comment type="caution">
    <text evidence="4">The sequence shown here is derived from an EMBL/GenBank/DDBJ whole genome shotgun (WGS) entry which is preliminary data.</text>
</comment>
<evidence type="ECO:0000256" key="2">
    <source>
        <dbReference type="PIRNR" id="PIRNR037226"/>
    </source>
</evidence>
<dbReference type="Pfam" id="PF07687">
    <property type="entry name" value="M20_dimer"/>
    <property type="match status" value="1"/>
</dbReference>
<gene>
    <name evidence="4" type="ORF">INT45_005638</name>
</gene>
<organism evidence="4 5">
    <name type="scientific">Circinella minor</name>
    <dbReference type="NCBI Taxonomy" id="1195481"/>
    <lineage>
        <taxon>Eukaryota</taxon>
        <taxon>Fungi</taxon>
        <taxon>Fungi incertae sedis</taxon>
        <taxon>Mucoromycota</taxon>
        <taxon>Mucoromycotina</taxon>
        <taxon>Mucoromycetes</taxon>
        <taxon>Mucorales</taxon>
        <taxon>Lichtheimiaceae</taxon>
        <taxon>Circinella</taxon>
    </lineage>
</organism>
<dbReference type="PIRSF" id="PIRSF037226">
    <property type="entry name" value="Amidohydrolase_ACY1L2_prd"/>
    <property type="match status" value="1"/>
</dbReference>
<evidence type="ECO:0000313" key="4">
    <source>
        <dbReference type="EMBL" id="KAG2217808.1"/>
    </source>
</evidence>
<sequence>MATNEKTNTLINEAQNVIYAEIDRITPELRELSLDVRNMHKHPELGLEEHHAHEILTNYLEKNGFEVTRGAFDIKTAFMAKYTKGSGLRVGFCSEYDALPDIGHACGHNLIAVTGIANAMAMKALLEKGIASGTVVLFGTPNEEKLEGKILMARKGAFQDNVDVCSMLHPGPTNMNYWGATACNYATIEYRGKPSHAGGSPWSGVNALDAVCQAWVSIGLLRQQLLGTDRIHGVITDGGKAPNIIPDYTSASLGVRAKTTARVEELMTKVNNCFNAAALATGCTVDIKWRDVGICKNVIQNSVLAELYAKYYKENTGKDLPTRVEQEAQEVGASTDFGNVSALVPGLHPLFEIYTHEFPHTHGFTKAAETSKAHDGAMIASKSLAMVGAHLFLEKGFFESAYHEYDTIVPKEQRN</sequence>
<dbReference type="GO" id="GO:0016805">
    <property type="term" value="F:dipeptidase activity"/>
    <property type="evidence" value="ECO:0007669"/>
    <property type="project" value="InterPro"/>
</dbReference>
<dbReference type="InterPro" id="IPR011650">
    <property type="entry name" value="Peptidase_M20_dimer"/>
</dbReference>
<dbReference type="Gene3D" id="3.40.630.10">
    <property type="entry name" value="Zn peptidases"/>
    <property type="match status" value="1"/>
</dbReference>
<name>A0A8H7VIK0_9FUNG</name>
<dbReference type="PANTHER" id="PTHR30575">
    <property type="entry name" value="PEPTIDASE M20"/>
    <property type="match status" value="1"/>
</dbReference>
<dbReference type="OrthoDB" id="6119954at2759"/>
<dbReference type="PANTHER" id="PTHR30575:SF0">
    <property type="entry name" value="XAA-ARG DIPEPTIDASE"/>
    <property type="match status" value="1"/>
</dbReference>
<protein>
    <recommendedName>
        <fullName evidence="2">Peptidase M20 domain-containing protein 2</fullName>
    </recommendedName>
</protein>
<accession>A0A8H7VIK0</accession>
<feature type="domain" description="Peptidase M20 dimerisation" evidence="3">
    <location>
        <begin position="186"/>
        <end position="279"/>
    </location>
</feature>
<reference evidence="4 5" key="1">
    <citation type="submission" date="2020-12" db="EMBL/GenBank/DDBJ databases">
        <title>Metabolic potential, ecology and presence of endohyphal bacteria is reflected in genomic diversity of Mucoromycotina.</title>
        <authorList>
            <person name="Muszewska A."/>
            <person name="Okrasinska A."/>
            <person name="Steczkiewicz K."/>
            <person name="Drgas O."/>
            <person name="Orlowska M."/>
            <person name="Perlinska-Lenart U."/>
            <person name="Aleksandrzak-Piekarczyk T."/>
            <person name="Szatraj K."/>
            <person name="Zielenkiewicz U."/>
            <person name="Pilsyk S."/>
            <person name="Malc E."/>
            <person name="Mieczkowski P."/>
            <person name="Kruszewska J.S."/>
            <person name="Biernat P."/>
            <person name="Pawlowska J."/>
        </authorList>
    </citation>
    <scope>NUCLEOTIDE SEQUENCE [LARGE SCALE GENOMIC DNA]</scope>
    <source>
        <strain evidence="4 5">CBS 142.35</strain>
    </source>
</reference>
<dbReference type="InterPro" id="IPR052030">
    <property type="entry name" value="Peptidase_M20/M20A_hydrolases"/>
</dbReference>
<dbReference type="Pfam" id="PF01546">
    <property type="entry name" value="Peptidase_M20"/>
    <property type="match status" value="1"/>
</dbReference>
<evidence type="ECO:0000313" key="5">
    <source>
        <dbReference type="Proteomes" id="UP000646827"/>
    </source>
</evidence>
<evidence type="ECO:0000256" key="1">
    <source>
        <dbReference type="ARBA" id="ARBA00006247"/>
    </source>
</evidence>
<comment type="similarity">
    <text evidence="1 2">Belongs to the peptidase M20A family.</text>
</comment>
<dbReference type="Gene3D" id="3.30.70.360">
    <property type="match status" value="1"/>
</dbReference>
<dbReference type="EMBL" id="JAEPRB010000271">
    <property type="protein sequence ID" value="KAG2217808.1"/>
    <property type="molecule type" value="Genomic_DNA"/>
</dbReference>
<dbReference type="InterPro" id="IPR017144">
    <property type="entry name" value="Xaa-Arg_dipeptidase"/>
</dbReference>
<dbReference type="AlphaFoldDB" id="A0A8H7VIK0"/>
<dbReference type="SUPFAM" id="SSF55031">
    <property type="entry name" value="Bacterial exopeptidase dimerisation domain"/>
    <property type="match status" value="1"/>
</dbReference>
<dbReference type="InterPro" id="IPR036264">
    <property type="entry name" value="Bact_exopeptidase_dim_dom"/>
</dbReference>
<evidence type="ECO:0000259" key="3">
    <source>
        <dbReference type="Pfam" id="PF07687"/>
    </source>
</evidence>
<proteinExistence type="inferred from homology"/>
<dbReference type="InterPro" id="IPR002933">
    <property type="entry name" value="Peptidase_M20"/>
</dbReference>
<dbReference type="NCBIfam" id="TIGR01891">
    <property type="entry name" value="amidohydrolases"/>
    <property type="match status" value="1"/>
</dbReference>
<dbReference type="InterPro" id="IPR017439">
    <property type="entry name" value="Amidohydrolase"/>
</dbReference>
<dbReference type="FunFam" id="3.30.70.360:FF:000004">
    <property type="entry name" value="Peptidase M20 domain-containing protein 2"/>
    <property type="match status" value="1"/>
</dbReference>